<feature type="region of interest" description="Disordered" evidence="1">
    <location>
        <begin position="111"/>
        <end position="203"/>
    </location>
</feature>
<keyword evidence="3" id="KW-1185">Reference proteome</keyword>
<proteinExistence type="predicted"/>
<evidence type="ECO:0000313" key="3">
    <source>
        <dbReference type="Proteomes" id="UP000815325"/>
    </source>
</evidence>
<reference evidence="2" key="1">
    <citation type="submission" date="2017-08" db="EMBL/GenBank/DDBJ databases">
        <authorList>
            <person name="Polle J.E."/>
            <person name="Barry K."/>
            <person name="Cushman J."/>
            <person name="Schmutz J."/>
            <person name="Tran D."/>
            <person name="Hathwaick L.T."/>
            <person name="Yim W.C."/>
            <person name="Jenkins J."/>
            <person name="Mckie-Krisberg Z.M."/>
            <person name="Prochnik S."/>
            <person name="Lindquist E."/>
            <person name="Dockter R.B."/>
            <person name="Adam C."/>
            <person name="Molina H."/>
            <person name="Bunkerborg J."/>
            <person name="Jin E."/>
            <person name="Buchheim M."/>
            <person name="Magnuson J."/>
        </authorList>
    </citation>
    <scope>NUCLEOTIDE SEQUENCE</scope>
    <source>
        <strain evidence="2">CCAP 19/18</strain>
    </source>
</reference>
<feature type="compositionally biased region" description="Basic and acidic residues" evidence="1">
    <location>
        <begin position="162"/>
        <end position="191"/>
    </location>
</feature>
<dbReference type="EMBL" id="MU069791">
    <property type="protein sequence ID" value="KAF5833788.1"/>
    <property type="molecule type" value="Genomic_DNA"/>
</dbReference>
<sequence length="333" mass="37671">MAVHVSERKCDCSGKKKLCSPQTHMRCLCLLFSRPVCAAPSFVCSAILISMAEGVSRDVQRDVLLHQHVAYQLAPCMVTVLSTQGCILTQNAESVAWLGCRSKEHSLCISPDARGKVPSRGLHQCKDRPTEEDPDGEPHQVTSMKGESQMRTLRETPTQLDPLRETHKGDPPRRNLEETPTKENPRGETHKGQSVLPPSKTDPCGPSQVCYLKELFYDQEDLMVKMHEVLADHVPFVERTEIRSPLLRAWMGAGENEEVWHRVHIIRIEDPITLQPQFCLSQMDVTNIVQAERHVQQLQQQQSALLKEILPQQVVEHLLTRRRDVVDCKSTVC</sequence>
<gene>
    <name evidence="2" type="ORF">DUNSADRAFT_9773</name>
</gene>
<evidence type="ECO:0000313" key="2">
    <source>
        <dbReference type="EMBL" id="KAF5833788.1"/>
    </source>
</evidence>
<name>A0ABQ7GGQ7_DUNSA</name>
<feature type="compositionally biased region" description="Polar residues" evidence="1">
    <location>
        <begin position="140"/>
        <end position="159"/>
    </location>
</feature>
<comment type="caution">
    <text evidence="2">The sequence shown here is derived from an EMBL/GenBank/DDBJ whole genome shotgun (WGS) entry which is preliminary data.</text>
</comment>
<protein>
    <submittedName>
        <fullName evidence="2">Uncharacterized protein</fullName>
    </submittedName>
</protein>
<dbReference type="Proteomes" id="UP000815325">
    <property type="component" value="Unassembled WGS sequence"/>
</dbReference>
<accession>A0ABQ7GGQ7</accession>
<evidence type="ECO:0000256" key="1">
    <source>
        <dbReference type="SAM" id="MobiDB-lite"/>
    </source>
</evidence>
<organism evidence="2 3">
    <name type="scientific">Dunaliella salina</name>
    <name type="common">Green alga</name>
    <name type="synonym">Protococcus salinus</name>
    <dbReference type="NCBI Taxonomy" id="3046"/>
    <lineage>
        <taxon>Eukaryota</taxon>
        <taxon>Viridiplantae</taxon>
        <taxon>Chlorophyta</taxon>
        <taxon>core chlorophytes</taxon>
        <taxon>Chlorophyceae</taxon>
        <taxon>CS clade</taxon>
        <taxon>Chlamydomonadales</taxon>
        <taxon>Dunaliellaceae</taxon>
        <taxon>Dunaliella</taxon>
    </lineage>
</organism>